<dbReference type="Gene3D" id="6.10.140.1510">
    <property type="match status" value="1"/>
</dbReference>
<comment type="catalytic activity">
    <reaction evidence="12 13">
        <text>DNA(n) + a 2'-deoxyribonucleoside 5'-triphosphate = DNA(n+1) + diphosphate</text>
        <dbReference type="Rhea" id="RHEA:22508"/>
        <dbReference type="Rhea" id="RHEA-COMP:17339"/>
        <dbReference type="Rhea" id="RHEA-COMP:17340"/>
        <dbReference type="ChEBI" id="CHEBI:33019"/>
        <dbReference type="ChEBI" id="CHEBI:61560"/>
        <dbReference type="ChEBI" id="CHEBI:173112"/>
        <dbReference type="EC" id="2.7.7.7"/>
    </reaction>
</comment>
<dbReference type="InterPro" id="IPR004365">
    <property type="entry name" value="NA-bd_OB_tRNA"/>
</dbReference>
<dbReference type="FunFam" id="3.30.420.10:FF:000045">
    <property type="entry name" value="3'-5' exonuclease DinG"/>
    <property type="match status" value="1"/>
</dbReference>
<dbReference type="GO" id="GO:0006261">
    <property type="term" value="P:DNA-templated DNA replication"/>
    <property type="evidence" value="ECO:0007669"/>
    <property type="project" value="UniProtKB-UniRule"/>
</dbReference>
<dbReference type="InterPro" id="IPR006054">
    <property type="entry name" value="DnaQ"/>
</dbReference>
<keyword evidence="17" id="KW-1185">Reference proteome</keyword>
<keyword evidence="5 13" id="KW-0548">Nucleotidyltransferase</keyword>
<keyword evidence="6 13" id="KW-0235">DNA replication</keyword>
<evidence type="ECO:0000256" key="5">
    <source>
        <dbReference type="ARBA" id="ARBA00022695"/>
    </source>
</evidence>
<evidence type="ECO:0000256" key="9">
    <source>
        <dbReference type="ARBA" id="ARBA00022839"/>
    </source>
</evidence>
<gene>
    <name evidence="13" type="primary">polC</name>
    <name evidence="16" type="ORF">G5B42_04465</name>
</gene>
<dbReference type="Gene3D" id="3.20.20.140">
    <property type="entry name" value="Metal-dependent hydrolases"/>
    <property type="match status" value="2"/>
</dbReference>
<feature type="domain" description="Exonuclease" evidence="14">
    <location>
        <begin position="408"/>
        <end position="574"/>
    </location>
</feature>
<keyword evidence="3 13" id="KW-0963">Cytoplasm</keyword>
<dbReference type="SMART" id="SM00479">
    <property type="entry name" value="EXOIII"/>
    <property type="match status" value="1"/>
</dbReference>
<dbReference type="CDD" id="cd04484">
    <property type="entry name" value="polC_OBF"/>
    <property type="match status" value="1"/>
</dbReference>
<dbReference type="InterPro" id="IPR003141">
    <property type="entry name" value="Pol/His_phosphatase_N"/>
</dbReference>
<dbReference type="GO" id="GO:0003887">
    <property type="term" value="F:DNA-directed DNA polymerase activity"/>
    <property type="evidence" value="ECO:0007669"/>
    <property type="project" value="UniProtKB-UniRule"/>
</dbReference>
<evidence type="ECO:0000256" key="1">
    <source>
        <dbReference type="ARBA" id="ARBA00003452"/>
    </source>
</evidence>
<keyword evidence="8 13" id="KW-0378">Hydrolase</keyword>
<dbReference type="InterPro" id="IPR012337">
    <property type="entry name" value="RNaseH-like_sf"/>
</dbReference>
<evidence type="ECO:0000256" key="11">
    <source>
        <dbReference type="ARBA" id="ARBA00025611"/>
    </source>
</evidence>
<dbReference type="Pfam" id="PF17657">
    <property type="entry name" value="DNA_pol3_finger"/>
    <property type="match status" value="1"/>
</dbReference>
<evidence type="ECO:0000256" key="4">
    <source>
        <dbReference type="ARBA" id="ARBA00022679"/>
    </source>
</evidence>
<dbReference type="Gene3D" id="1.10.150.700">
    <property type="entry name" value="PolC, middle finger domain"/>
    <property type="match status" value="1"/>
</dbReference>
<evidence type="ECO:0000313" key="16">
    <source>
        <dbReference type="EMBL" id="MBA2132797.1"/>
    </source>
</evidence>
<dbReference type="Pfam" id="PF02811">
    <property type="entry name" value="PHP"/>
    <property type="match status" value="1"/>
</dbReference>
<dbReference type="Pfam" id="PF14579">
    <property type="entry name" value="HHH_6"/>
    <property type="match status" value="1"/>
</dbReference>
<evidence type="ECO:0000256" key="2">
    <source>
        <dbReference type="ARBA" id="ARBA00004496"/>
    </source>
</evidence>
<evidence type="ECO:0000313" key="17">
    <source>
        <dbReference type="Proteomes" id="UP000657177"/>
    </source>
</evidence>
<dbReference type="GO" id="GO:0003677">
    <property type="term" value="F:DNA binding"/>
    <property type="evidence" value="ECO:0007669"/>
    <property type="project" value="UniProtKB-UniRule"/>
</dbReference>
<dbReference type="InterPro" id="IPR029460">
    <property type="entry name" value="DNAPol_HHH"/>
</dbReference>
<accession>A0A8J6LS08</accession>
<evidence type="ECO:0000256" key="10">
    <source>
        <dbReference type="ARBA" id="ARBA00022932"/>
    </source>
</evidence>
<dbReference type="InterPro" id="IPR036397">
    <property type="entry name" value="RNaseH_sf"/>
</dbReference>
<organism evidence="16 17">
    <name type="scientific">Capillibacterium thermochitinicola</name>
    <dbReference type="NCBI Taxonomy" id="2699427"/>
    <lineage>
        <taxon>Bacteria</taxon>
        <taxon>Bacillati</taxon>
        <taxon>Bacillota</taxon>
        <taxon>Capillibacterium</taxon>
    </lineage>
</organism>
<dbReference type="GO" id="GO:0005737">
    <property type="term" value="C:cytoplasm"/>
    <property type="evidence" value="ECO:0007669"/>
    <property type="project" value="UniProtKB-SubCell"/>
</dbReference>
<proteinExistence type="inferred from homology"/>
<dbReference type="Gene3D" id="1.10.150.870">
    <property type="match status" value="1"/>
</dbReference>
<evidence type="ECO:0000256" key="13">
    <source>
        <dbReference type="HAMAP-Rule" id="MF_00356"/>
    </source>
</evidence>
<dbReference type="InterPro" id="IPR040982">
    <property type="entry name" value="DNA_pol3_finger"/>
</dbReference>
<dbReference type="InterPro" id="IPR004805">
    <property type="entry name" value="DnaE2/DnaE/PolC"/>
</dbReference>
<dbReference type="InterPro" id="IPR004013">
    <property type="entry name" value="PHP_dom"/>
</dbReference>
<evidence type="ECO:0000256" key="7">
    <source>
        <dbReference type="ARBA" id="ARBA00022722"/>
    </source>
</evidence>
<dbReference type="EC" id="2.7.7.7" evidence="13"/>
<evidence type="ECO:0000256" key="3">
    <source>
        <dbReference type="ARBA" id="ARBA00022490"/>
    </source>
</evidence>
<keyword evidence="10 13" id="KW-0239">DNA-directed DNA polymerase</keyword>
<evidence type="ECO:0000256" key="6">
    <source>
        <dbReference type="ARBA" id="ARBA00022705"/>
    </source>
</evidence>
<sequence length="1421" mass="158771">MAKEYRIVPKAKTLAELRGIDQISLFFPETQSLAETEIEQIIVDCETREVVLRLKANGGWNQEIQERLAAQFSGLLNAKCKVELLPAAANAQPASAPTVTEETLSAVLKERFPSVFAWLASPPLSLDRTTNRLTLRVNSSLAVDYIRAREKQLLACLPPLDGKGFKLNYEIEEEPLEPPAPPEYFYEPSIPVVETKTVPEAPQTNAVLLGRKIKEEPVPINTVTAEMETVVIEGEVLKTEVRTMKSGRNLLLFDLTDYSDSISVKAFVPPKQETAPAIEKGMWLRVKGDLQYDEYAKETVLMANSIQQVPSPKITDDAAEKRIELHLHTKMSAMDSIVELEKAIKMAADWGHEALAITDHGVVYAFPEAARLGKKYGIKIIYGIEGYLVNDQEPIVTSAPACAFHERPIVVVDIETTGFNPEWNELLEIGAVKIVNGVVTETFTRLVRPTRPVPYKIEQLTGITEEMVKDAPPPGEVLTEFMTFVGDAVFVAHNAQFDYSFLRAKLKKHLQVEFNPPVADTLALSRALWPHLKSHRLDMLAKELGIIQEQHHRAGDDALTAWQILEKALALCKEQSLTRWVDLNTLTYEQKVENLHPYHIVLLAQNQTGLRNLYRLVSASHVEHFHRHPRIPRSLLNRYREGLIVGSACEAGELFTALLNGVDESKVREIAAFYDYLEIQPLANNEFLVREGRLSREQLMALNEKICRLGAELNKPVVATGDVHFLRPQDAIFRRILLAGQGYEDADQQPPLYLRTTEEMLAEFAYLGEELARQVVIEAPKQVAAWIGEVKPIPDQFYPPHIPGADEEIRTMAYRRAEELYGSPLPSVVVDRLELELKSIIGHGYAVLYLIAAKLVKKSLDDGYLVGSRGSVGSSFVATMCGITEVNPLPAHYRCAECYYTEFMATGAIGSGFDLPDKVCPRCGAVLLKDGQDIPFATFMGFEGDKEPDIDLNFSGEYQPVVLRFTEELFGKGNVFRAGTITGLAEKTAFGFVRGYIEEKGLKLRQAEIDRLVQGCTGVRRSSGQHPGGMIVVPEGQEIYDFTPVQYPANDRSAEWITTHFDYHGALEGRLVKLDILGHDDPTVIRMLQDLTGVDPKKVPLDDPETLKLFSSAAPLGVTPEDLGFDLGTLGIPEFGTEFARQMLEETKPQTFAELVYISGLSHGTNVWLGNAQELIKNKQATLLEVISTRDKIMTDLIYRGLPPKAAFTIMEKVRKGRGLDAEDIQLMKEYDVPQWYIDSCLKIRYLFPKAHAVAYVMMGFRIAYFKVHYPEAFYATFFTIRSNDFDAELVLGGPEQLKAKMKELKAKGNEMTAKEKGLYATLEVAHEAMLRGIRFLPVDLYRSDATRFLITPRGLLMPLTTIQGLGEAAARTLVEARAEGEFYSVEDLKTRARLSSAVIEVLSRQGCLKGLPATNQLTLF</sequence>
<dbReference type="RefSeq" id="WP_181339250.1">
    <property type="nucleotide sequence ID" value="NZ_JAAKDE010000008.1"/>
</dbReference>
<dbReference type="EMBL" id="JAAKDE010000008">
    <property type="protein sequence ID" value="MBA2132797.1"/>
    <property type="molecule type" value="Genomic_DNA"/>
</dbReference>
<dbReference type="NCBIfam" id="TIGR00573">
    <property type="entry name" value="dnaq"/>
    <property type="match status" value="1"/>
</dbReference>
<comment type="caution">
    <text evidence="16">The sequence shown here is derived from an EMBL/GenBank/DDBJ whole genome shotgun (WGS) entry which is preliminary data.</text>
</comment>
<dbReference type="InterPro" id="IPR013520">
    <property type="entry name" value="Ribonucl_H"/>
</dbReference>
<comment type="function">
    <text evidence="1 13">Required for replicative DNA synthesis. This DNA polymerase also exhibits 3' to 5' exonuclease activity.</text>
</comment>
<dbReference type="InterPro" id="IPR006308">
    <property type="entry name" value="Pol_III_a_PolC-type_gram_pos"/>
</dbReference>
<dbReference type="HAMAP" id="MF_00356">
    <property type="entry name" value="DNApol_PolC"/>
    <property type="match status" value="1"/>
</dbReference>
<dbReference type="SUPFAM" id="SSF53098">
    <property type="entry name" value="Ribonuclease H-like"/>
    <property type="match status" value="1"/>
</dbReference>
<dbReference type="SMART" id="SM00481">
    <property type="entry name" value="POLIIIAc"/>
    <property type="match status" value="1"/>
</dbReference>
<evidence type="ECO:0000256" key="12">
    <source>
        <dbReference type="ARBA" id="ARBA00049244"/>
    </source>
</evidence>
<keyword evidence="4 13" id="KW-0808">Transferase</keyword>
<dbReference type="CDD" id="cd07435">
    <property type="entry name" value="PHP_PolIIIA_POLC"/>
    <property type="match status" value="1"/>
</dbReference>
<dbReference type="Gene3D" id="2.40.50.140">
    <property type="entry name" value="Nucleic acid-binding proteins"/>
    <property type="match status" value="1"/>
</dbReference>
<comment type="function">
    <text evidence="11">DNA polymerase III is a complex, multichain enzyme responsible for most of the replicative synthesis in bacteria. This DNA polymerase also exhibits 3' to 5' exonuclease activity. The alpha chain is the DNA polymerase.</text>
</comment>
<keyword evidence="9 13" id="KW-0269">Exonuclease</keyword>
<dbReference type="PANTHER" id="PTHR32294">
    <property type="entry name" value="DNA POLYMERASE III SUBUNIT ALPHA"/>
    <property type="match status" value="1"/>
</dbReference>
<protein>
    <recommendedName>
        <fullName evidence="13">DNA polymerase III PolC-type</fullName>
        <shortName evidence="13">PolIII</shortName>
        <ecNumber evidence="13">2.7.7.7</ecNumber>
    </recommendedName>
</protein>
<dbReference type="Gene3D" id="3.30.1900.20">
    <property type="match status" value="1"/>
</dbReference>
<dbReference type="NCBIfam" id="NF001688">
    <property type="entry name" value="PRK00448.1"/>
    <property type="match status" value="1"/>
</dbReference>
<dbReference type="PANTHER" id="PTHR32294:SF5">
    <property type="entry name" value="DNA POLYMERASE III POLC-TYPE"/>
    <property type="match status" value="1"/>
</dbReference>
<keyword evidence="7 13" id="KW-0540">Nuclease</keyword>
<evidence type="ECO:0000259" key="14">
    <source>
        <dbReference type="SMART" id="SM00479"/>
    </source>
</evidence>
<dbReference type="Pfam" id="PF01336">
    <property type="entry name" value="tRNA_anti-codon"/>
    <property type="match status" value="1"/>
</dbReference>
<dbReference type="InterPro" id="IPR044923">
    <property type="entry name" value="PolC_middle_finger_sf"/>
</dbReference>
<name>A0A8J6LS08_9FIRM</name>
<dbReference type="Proteomes" id="UP000657177">
    <property type="component" value="Unassembled WGS sequence"/>
</dbReference>
<dbReference type="Gene3D" id="3.30.420.10">
    <property type="entry name" value="Ribonuclease H-like superfamily/Ribonuclease H"/>
    <property type="match status" value="1"/>
</dbReference>
<evidence type="ECO:0000256" key="8">
    <source>
        <dbReference type="ARBA" id="ARBA00022801"/>
    </source>
</evidence>
<dbReference type="NCBIfam" id="TIGR01405">
    <property type="entry name" value="polC_Gram_pos"/>
    <property type="match status" value="1"/>
</dbReference>
<dbReference type="Pfam" id="PF07733">
    <property type="entry name" value="DNA_pol3_alpha"/>
    <property type="match status" value="1"/>
</dbReference>
<dbReference type="CDD" id="cd06127">
    <property type="entry name" value="DEDDh"/>
    <property type="match status" value="1"/>
</dbReference>
<comment type="similarity">
    <text evidence="13">Belongs to the DNA polymerase type-C family. PolC subfamily.</text>
</comment>
<comment type="subcellular location">
    <subcellularLocation>
        <location evidence="2 13">Cytoplasm</location>
    </subcellularLocation>
</comment>
<reference evidence="16" key="1">
    <citation type="submission" date="2020-06" db="EMBL/GenBank/DDBJ databases">
        <title>Novel chitinolytic bacterium.</title>
        <authorList>
            <person name="Ungkulpasvich U."/>
            <person name="Kosugi A."/>
            <person name="Uke A."/>
        </authorList>
    </citation>
    <scope>NUCLEOTIDE SEQUENCE</scope>
    <source>
        <strain evidence="16">UUS1-1</strain>
    </source>
</reference>
<feature type="domain" description="Polymerase/histidinol phosphatase N-terminal" evidence="15">
    <location>
        <begin position="323"/>
        <end position="390"/>
    </location>
</feature>
<dbReference type="GO" id="GO:0008408">
    <property type="term" value="F:3'-5' exonuclease activity"/>
    <property type="evidence" value="ECO:0007669"/>
    <property type="project" value="UniProtKB-UniRule"/>
</dbReference>
<evidence type="ECO:0000259" key="15">
    <source>
        <dbReference type="SMART" id="SM00481"/>
    </source>
</evidence>
<dbReference type="InterPro" id="IPR012340">
    <property type="entry name" value="NA-bd_OB-fold"/>
</dbReference>
<dbReference type="InterPro" id="IPR011708">
    <property type="entry name" value="DNA_pol3_alpha_NTPase_dom"/>
</dbReference>
<dbReference type="Pfam" id="PF00929">
    <property type="entry name" value="RNase_T"/>
    <property type="match status" value="1"/>
</dbReference>